<dbReference type="PROSITE" id="PS51387">
    <property type="entry name" value="FAD_PCMH"/>
    <property type="match status" value="1"/>
</dbReference>
<keyword evidence="4" id="KW-0274">FAD</keyword>
<dbReference type="Pfam" id="PF01565">
    <property type="entry name" value="FAD_binding_4"/>
    <property type="match status" value="1"/>
</dbReference>
<dbReference type="AlphaFoldDB" id="A0A238YHU9"/>
<dbReference type="InterPro" id="IPR012951">
    <property type="entry name" value="BBE"/>
</dbReference>
<evidence type="ECO:0000313" key="8">
    <source>
        <dbReference type="Proteomes" id="UP000198379"/>
    </source>
</evidence>
<reference evidence="7 8" key="1">
    <citation type="submission" date="2017-06" db="EMBL/GenBank/DDBJ databases">
        <authorList>
            <person name="Kim H.J."/>
            <person name="Triplett B.A."/>
        </authorList>
    </citation>
    <scope>NUCLEOTIDE SEQUENCE [LARGE SCALE GENOMIC DNA]</scope>
    <source>
        <strain evidence="7 8">DSM 25597</strain>
    </source>
</reference>
<dbReference type="InterPro" id="IPR016166">
    <property type="entry name" value="FAD-bd_PCMH"/>
</dbReference>
<dbReference type="Gene3D" id="3.40.462.20">
    <property type="match status" value="1"/>
</dbReference>
<dbReference type="InterPro" id="IPR050416">
    <property type="entry name" value="FAD-linked_Oxidoreductase"/>
</dbReference>
<sequence>MEKYREEFVNKAPNDLRIISIGDPLYQYARVISNTRFGHMPTSIAYCSNASHVQFCIHFCRDFDVPFRVRSGGHQHEGMSSGNGVIIIDLSEMDTIEYIDHDHAWIPVGKQLGKVYEELEKRGQIIPGGGCQSVNVGGLTQGGGWGLSIRKYGMTCDSVLECELILADGTIVYPSPINMPDLFWALKGGGGGNFGVVTRFRFKLSSLGKVTTSFSLLWKNGENAVNVMKLWTVLHGNLNELDPALSTACGMMVADPGDAVLPEGHVSAVHTRMGGLFYGTKEALITLLRTYFGDLIPEECDFVSLQEKHHNQLTKSNVSIEKSDASLSRHQSIISDFVNPTASINTASITTCGDRDYRVLPDAPSSTCDRPHPHKVTSGFPKATTDMEHHLLVESIYNYLGRTCFYIDVNRYMSFHCLGGAVTENPEKRVFTFPMKPYLLQIQCWWDDAGNAFTNVDRNKAYVQWVADFRKSLLSQIEGAFINFIDQLLVPHPETPEGRLQLLEIYYQEKLEKLRDIKTTYDRENLFNFEMSIPLIN</sequence>
<dbReference type="InterPro" id="IPR006094">
    <property type="entry name" value="Oxid_FAD_bind_N"/>
</dbReference>
<dbReference type="PANTHER" id="PTHR42973:SF39">
    <property type="entry name" value="FAD-BINDING PCMH-TYPE DOMAIN-CONTAINING PROTEIN"/>
    <property type="match status" value="1"/>
</dbReference>
<evidence type="ECO:0000256" key="5">
    <source>
        <dbReference type="ARBA" id="ARBA00023002"/>
    </source>
</evidence>
<evidence type="ECO:0000259" key="6">
    <source>
        <dbReference type="PROSITE" id="PS51387"/>
    </source>
</evidence>
<keyword evidence="5" id="KW-0560">Oxidoreductase</keyword>
<protein>
    <submittedName>
        <fullName evidence="7">Berberine and berberine like</fullName>
    </submittedName>
</protein>
<evidence type="ECO:0000256" key="2">
    <source>
        <dbReference type="ARBA" id="ARBA00005466"/>
    </source>
</evidence>
<keyword evidence="8" id="KW-1185">Reference proteome</keyword>
<dbReference type="GO" id="GO:0016491">
    <property type="term" value="F:oxidoreductase activity"/>
    <property type="evidence" value="ECO:0007669"/>
    <property type="project" value="UniProtKB-KW"/>
</dbReference>
<comment type="cofactor">
    <cofactor evidence="1">
        <name>FAD</name>
        <dbReference type="ChEBI" id="CHEBI:57692"/>
    </cofactor>
</comment>
<dbReference type="InterPro" id="IPR016169">
    <property type="entry name" value="FAD-bd_PCMH_sub2"/>
</dbReference>
<dbReference type="EMBL" id="FZNY01000002">
    <property type="protein sequence ID" value="SNR70552.1"/>
    <property type="molecule type" value="Genomic_DNA"/>
</dbReference>
<dbReference type="OrthoDB" id="545125at2"/>
<dbReference type="Proteomes" id="UP000198379">
    <property type="component" value="Unassembled WGS sequence"/>
</dbReference>
<dbReference type="RefSeq" id="WP_089370856.1">
    <property type="nucleotide sequence ID" value="NZ_BMEP01000001.1"/>
</dbReference>
<organism evidence="7 8">
    <name type="scientific">Dokdonia pacifica</name>
    <dbReference type="NCBI Taxonomy" id="1627892"/>
    <lineage>
        <taxon>Bacteria</taxon>
        <taxon>Pseudomonadati</taxon>
        <taxon>Bacteroidota</taxon>
        <taxon>Flavobacteriia</taxon>
        <taxon>Flavobacteriales</taxon>
        <taxon>Flavobacteriaceae</taxon>
        <taxon>Dokdonia</taxon>
    </lineage>
</organism>
<evidence type="ECO:0000256" key="3">
    <source>
        <dbReference type="ARBA" id="ARBA00022630"/>
    </source>
</evidence>
<dbReference type="PANTHER" id="PTHR42973">
    <property type="entry name" value="BINDING OXIDOREDUCTASE, PUTATIVE (AFU_ORTHOLOGUE AFUA_1G17690)-RELATED"/>
    <property type="match status" value="1"/>
</dbReference>
<dbReference type="Pfam" id="PF08031">
    <property type="entry name" value="BBE"/>
    <property type="match status" value="1"/>
</dbReference>
<gene>
    <name evidence="7" type="ORF">SAMN06265376_10272</name>
</gene>
<evidence type="ECO:0000313" key="7">
    <source>
        <dbReference type="EMBL" id="SNR70552.1"/>
    </source>
</evidence>
<feature type="domain" description="FAD-binding PCMH-type" evidence="6">
    <location>
        <begin position="37"/>
        <end position="207"/>
    </location>
</feature>
<dbReference type="SUPFAM" id="SSF56176">
    <property type="entry name" value="FAD-binding/transporter-associated domain-like"/>
    <property type="match status" value="1"/>
</dbReference>
<keyword evidence="3" id="KW-0285">Flavoprotein</keyword>
<proteinExistence type="inferred from homology"/>
<evidence type="ECO:0000256" key="4">
    <source>
        <dbReference type="ARBA" id="ARBA00022827"/>
    </source>
</evidence>
<name>A0A238YHU9_9FLAO</name>
<dbReference type="GO" id="GO:0071949">
    <property type="term" value="F:FAD binding"/>
    <property type="evidence" value="ECO:0007669"/>
    <property type="project" value="InterPro"/>
</dbReference>
<dbReference type="InterPro" id="IPR036318">
    <property type="entry name" value="FAD-bd_PCMH-like_sf"/>
</dbReference>
<comment type="similarity">
    <text evidence="2">Belongs to the oxygen-dependent FAD-linked oxidoreductase family.</text>
</comment>
<dbReference type="Gene3D" id="3.30.465.10">
    <property type="match status" value="1"/>
</dbReference>
<evidence type="ECO:0000256" key="1">
    <source>
        <dbReference type="ARBA" id="ARBA00001974"/>
    </source>
</evidence>
<accession>A0A238YHU9</accession>